<feature type="transmembrane region" description="Helical" evidence="1">
    <location>
        <begin position="217"/>
        <end position="241"/>
    </location>
</feature>
<evidence type="ECO:0008006" key="4">
    <source>
        <dbReference type="Google" id="ProtNLM"/>
    </source>
</evidence>
<name>B6AGE4_CRYMR</name>
<reference evidence="2" key="1">
    <citation type="submission" date="2008-06" db="EMBL/GenBank/DDBJ databases">
        <authorList>
            <person name="Lorenzi H."/>
            <person name="Inman J."/>
            <person name="Miller J."/>
            <person name="Schobel S."/>
            <person name="Amedeo P."/>
            <person name="Caler E.V."/>
            <person name="da Silva J."/>
        </authorList>
    </citation>
    <scope>NUCLEOTIDE SEQUENCE [LARGE SCALE GENOMIC DNA]</scope>
    <source>
        <strain evidence="2">RN66</strain>
    </source>
</reference>
<evidence type="ECO:0000313" key="3">
    <source>
        <dbReference type="Proteomes" id="UP000001460"/>
    </source>
</evidence>
<dbReference type="GeneID" id="6996814"/>
<feature type="transmembrane region" description="Helical" evidence="1">
    <location>
        <begin position="177"/>
        <end position="196"/>
    </location>
</feature>
<dbReference type="STRING" id="441375.B6AGE4"/>
<feature type="transmembrane region" description="Helical" evidence="1">
    <location>
        <begin position="627"/>
        <end position="650"/>
    </location>
</feature>
<dbReference type="OrthoDB" id="186625at2759"/>
<dbReference type="EMBL" id="DS989732">
    <property type="protein sequence ID" value="EEA07285.1"/>
    <property type="molecule type" value="Genomic_DNA"/>
</dbReference>
<feature type="transmembrane region" description="Helical" evidence="1">
    <location>
        <begin position="777"/>
        <end position="801"/>
    </location>
</feature>
<dbReference type="eggNOG" id="ENOG502S1J8">
    <property type="taxonomic scope" value="Eukaryota"/>
</dbReference>
<keyword evidence="1" id="KW-0472">Membrane</keyword>
<feature type="transmembrane region" description="Helical" evidence="1">
    <location>
        <begin position="714"/>
        <end position="733"/>
    </location>
</feature>
<gene>
    <name evidence="2" type="ORF">CMU_001560</name>
</gene>
<dbReference type="RefSeq" id="XP_002141634.1">
    <property type="nucleotide sequence ID" value="XM_002141598.1"/>
</dbReference>
<dbReference type="OMA" id="NIANNYY"/>
<keyword evidence="3" id="KW-1185">Reference proteome</keyword>
<accession>B6AGE4</accession>
<dbReference type="VEuPathDB" id="CryptoDB:CMU_001560"/>
<feature type="transmembrane region" description="Helical" evidence="1">
    <location>
        <begin position="745"/>
        <end position="765"/>
    </location>
</feature>
<keyword evidence="1" id="KW-0812">Transmembrane</keyword>
<feature type="transmembrane region" description="Helical" evidence="1">
    <location>
        <begin position="585"/>
        <end position="607"/>
    </location>
</feature>
<protein>
    <recommendedName>
        <fullName evidence="4">EF-hand domain-containing protein</fullName>
    </recommendedName>
</protein>
<evidence type="ECO:0000256" key="1">
    <source>
        <dbReference type="SAM" id="Phobius"/>
    </source>
</evidence>
<dbReference type="InterPro" id="IPR018247">
    <property type="entry name" value="EF_Hand_1_Ca_BS"/>
</dbReference>
<organism evidence="2 3">
    <name type="scientific">Cryptosporidium muris (strain RN66)</name>
    <dbReference type="NCBI Taxonomy" id="441375"/>
    <lineage>
        <taxon>Eukaryota</taxon>
        <taxon>Sar</taxon>
        <taxon>Alveolata</taxon>
        <taxon>Apicomplexa</taxon>
        <taxon>Conoidasida</taxon>
        <taxon>Coccidia</taxon>
        <taxon>Eucoccidiorida</taxon>
        <taxon>Eimeriorina</taxon>
        <taxon>Cryptosporidiidae</taxon>
        <taxon>Cryptosporidium</taxon>
    </lineage>
</organism>
<dbReference type="Proteomes" id="UP000001460">
    <property type="component" value="Unassembled WGS sequence"/>
</dbReference>
<dbReference type="AlphaFoldDB" id="B6AGE4"/>
<dbReference type="PROSITE" id="PS00018">
    <property type="entry name" value="EF_HAND_1"/>
    <property type="match status" value="1"/>
</dbReference>
<evidence type="ECO:0000313" key="2">
    <source>
        <dbReference type="EMBL" id="EEA07285.1"/>
    </source>
</evidence>
<sequence>MKLRKSAQWSGTILLVTLLLNNISYILSFEPYFNKSILTGKLEFQDNELNFVDSDNIVNNKILSEFINNQNSDIADNNDFEDTIHSNGNNINNNVIIPEKETMKVKSKREDENKSRARKVHKYEELNKLKKSRKYKNLNKMKENNETINSTEISDEFQHNEESTEVYSIDKSVITTYFLLSGLLIIVSIITTLIIRDCIVNRIRNKKDSFLQEVMDTVFRQVTCIFVALALSYCFLTTRIVDIVRSILLRLQNLNTHGIIDNMKEDITNVLNQGSISWTAANLSARFNDVMIINIVMFVWYCIFVLYFTICVKILEKWIRYADDTDLGSLIKALDNINHIFKRSREMKVDEADYSRSSNGVCNNIPVTILGNSKASIDIKSSVTSVSHKDEKSQNLDNSIVDETRLPLLRYNTSMMTESDSSTDFENSNINDIGYDVGILNQLEETIDLDIDKSSIGRKKKSGLIFSGKSKSKKILIMKPQESLVKKIYYKAVGIWNNFWIWQNKLFLTYSKAHFIALRYDFMDEVATYNYGSFSSTVSGDTVSSFDGPNSSWLVSLTDPTTSLVAGVYFTEYLRAKLLIQAITLIRIPISTLSFLLLIGTIVWSIFTNNYEENGKTNSISMFSSSLFSEPMICFQISITLFAFSLIIWLRSLIIKHQLQPKNLLGYLKLKYSLDVGIPQQEIEYEEVMPRYKNNKIDMCIGEHSSLFCRLKRYLNFILCGTAAPSLHDNLFLFKRNGPDLLLRWFQASYFLQLLLISIVAHLSYIQKDLWYNQHRYITFSIWIIFGLQHFCLVFIIYPLLLCTSVGQMADKAVLDEVLNIQKSQNIERLLQVAEALRFASFMYSFTKGNDEYREIQRRHYSLLSKTAPWDLQIKCRNTMNYLISNVPIKTKDINNWAIDIYTIKYFLISEGLYYCAEHAEEILTIFDYDKDNYLDDAEFSVCYYAIQHYFMGDLDVSILLDYLEVNYGVNPTSSTGIDLQTFTSLVKNLGLGWSNGQIRHAMIFLSGERSLSALYLASINRQSPKKETRNKRRFVLSVKVNDFINKLITIGSGIPSNIANNYYRTTTRGSIQSFIHPIETSTSQNKDTHIYEEAEIEKYIYSDSNIEEEITEKV</sequence>
<feature type="transmembrane region" description="Helical" evidence="1">
    <location>
        <begin position="291"/>
        <end position="310"/>
    </location>
</feature>
<proteinExistence type="predicted"/>
<keyword evidence="1" id="KW-1133">Transmembrane helix</keyword>